<reference evidence="2 3" key="1">
    <citation type="submission" date="2017-09" db="EMBL/GenBank/DDBJ databases">
        <title>Depth-based differentiation of microbial function through sediment-hosted aquifers and enrichment of novel symbionts in the deep terrestrial subsurface.</title>
        <authorList>
            <person name="Probst A.J."/>
            <person name="Ladd B."/>
            <person name="Jarett J.K."/>
            <person name="Geller-Mcgrath D.E."/>
            <person name="Sieber C.M."/>
            <person name="Emerson J.B."/>
            <person name="Anantharaman K."/>
            <person name="Thomas B.C."/>
            <person name="Malmstrom R."/>
            <person name="Stieglmeier M."/>
            <person name="Klingl A."/>
            <person name="Woyke T."/>
            <person name="Ryan C.M."/>
            <person name="Banfield J.F."/>
        </authorList>
    </citation>
    <scope>NUCLEOTIDE SEQUENCE [LARGE SCALE GENOMIC DNA]</scope>
    <source>
        <strain evidence="2">CG07_land_8_20_14_0_80_42_15</strain>
    </source>
</reference>
<feature type="transmembrane region" description="Helical" evidence="1">
    <location>
        <begin position="125"/>
        <end position="148"/>
    </location>
</feature>
<dbReference type="EMBL" id="PEWV01000013">
    <property type="protein sequence ID" value="PIU42232.1"/>
    <property type="molecule type" value="Genomic_DNA"/>
</dbReference>
<keyword evidence="1" id="KW-0812">Transmembrane</keyword>
<evidence type="ECO:0000256" key="1">
    <source>
        <dbReference type="SAM" id="Phobius"/>
    </source>
</evidence>
<evidence type="ECO:0008006" key="4">
    <source>
        <dbReference type="Google" id="ProtNLM"/>
    </source>
</evidence>
<dbReference type="PANTHER" id="PTHR45871:SF1">
    <property type="entry name" value="PHOSPHATIDYLINOSITOL N-ACETYLGLUCOSAMINYLTRANSFERASE SUBUNIT A"/>
    <property type="match status" value="1"/>
</dbReference>
<proteinExistence type="predicted"/>
<gene>
    <name evidence="2" type="ORF">COS99_01105</name>
</gene>
<dbReference type="PANTHER" id="PTHR45871">
    <property type="entry name" value="N-ACETYLGLUCOSAMINYL-PHOSPHATIDYLINOSITOL BIOSYNTHETIC PROTEIN"/>
    <property type="match status" value="1"/>
</dbReference>
<name>A0A2J0KUQ4_9BACT</name>
<dbReference type="Gene3D" id="3.40.50.2000">
    <property type="entry name" value="Glycogen Phosphorylase B"/>
    <property type="match status" value="2"/>
</dbReference>
<dbReference type="SUPFAM" id="SSF53756">
    <property type="entry name" value="UDP-Glycosyltransferase/glycogen phosphorylase"/>
    <property type="match status" value="1"/>
</dbReference>
<feature type="transmembrane region" description="Helical" evidence="1">
    <location>
        <begin position="83"/>
        <end position="104"/>
    </location>
</feature>
<accession>A0A2J0KUQ4</accession>
<evidence type="ECO:0000313" key="3">
    <source>
        <dbReference type="Proteomes" id="UP000230052"/>
    </source>
</evidence>
<keyword evidence="1" id="KW-0472">Membrane</keyword>
<dbReference type="AlphaFoldDB" id="A0A2J0KUQ4"/>
<organism evidence="2 3">
    <name type="scientific">Candidatus Aquitaenariimonas noxiae</name>
    <dbReference type="NCBI Taxonomy" id="1974741"/>
    <lineage>
        <taxon>Bacteria</taxon>
        <taxon>Pseudomonadati</taxon>
        <taxon>Candidatus Omnitrophota</taxon>
        <taxon>Candidatus Aquitaenariimonas</taxon>
    </lineage>
</organism>
<dbReference type="Proteomes" id="UP000230052">
    <property type="component" value="Unassembled WGS sequence"/>
</dbReference>
<evidence type="ECO:0000313" key="2">
    <source>
        <dbReference type="EMBL" id="PIU42232.1"/>
    </source>
</evidence>
<keyword evidence="1" id="KW-1133">Transmembrane helix</keyword>
<sequence length="366" mass="42109">MHAARLLLSLLIKKGYRMEIALIGPYPPPMGGVSVHIQRLAMRLIENGINCTVYKTNRIGYKNNADSSKNRFFKFYFVPKENIIHFHSSGYELKILIIVLYYIILGKKLVITYHSLRKTRKIIELLGKVLINCISKFNICIIAVNFHIKENFIKMGVNEGDVRLIPAFIPPVVNKEEMTAIPKGTRDFIDIHKPIISTNAANLVYYNNEDLYGIDMCIDLCTYLKDGYPKIGFICCLPYIKNDCYINMLKERVKKNNIENNFLFQVESCQLYPILMESDIFLRPTNNDGDSVSLREALYFSIPSIASDVVSRPSGAVVFKNRNIDDFISKVKNMLIDYEKYKEKLKGLEYEDGFDSILKSYQKLNG</sequence>
<comment type="caution">
    <text evidence="2">The sequence shown here is derived from an EMBL/GenBank/DDBJ whole genome shotgun (WGS) entry which is preliminary data.</text>
</comment>
<protein>
    <recommendedName>
        <fullName evidence="4">Glycosyltransferase subfamily 4-like N-terminal domain-containing protein</fullName>
    </recommendedName>
</protein>